<dbReference type="Pfam" id="PF13324">
    <property type="entry name" value="GCIP_N"/>
    <property type="match status" value="1"/>
</dbReference>
<dbReference type="OrthoDB" id="4088536at2759"/>
<organism evidence="3 4">
    <name type="scientific">Thelonectria olida</name>
    <dbReference type="NCBI Taxonomy" id="1576542"/>
    <lineage>
        <taxon>Eukaryota</taxon>
        <taxon>Fungi</taxon>
        <taxon>Dikarya</taxon>
        <taxon>Ascomycota</taxon>
        <taxon>Pezizomycotina</taxon>
        <taxon>Sordariomycetes</taxon>
        <taxon>Hypocreomycetidae</taxon>
        <taxon>Hypocreales</taxon>
        <taxon>Nectriaceae</taxon>
        <taxon>Thelonectria</taxon>
    </lineage>
</organism>
<dbReference type="PANTHER" id="PTHR15492">
    <property type="entry name" value="CYCLIN D1-BINDING PROTEIN 1"/>
    <property type="match status" value="1"/>
</dbReference>
<evidence type="ECO:0000313" key="3">
    <source>
        <dbReference type="EMBL" id="KAH6880773.1"/>
    </source>
</evidence>
<dbReference type="Gene3D" id="1.20.1410.10">
    <property type="entry name" value="I/LWEQ domain"/>
    <property type="match status" value="1"/>
</dbReference>
<dbReference type="PANTHER" id="PTHR15492:SF1">
    <property type="entry name" value="CYCLIN-D1-BINDING PROTEIN 1"/>
    <property type="match status" value="1"/>
</dbReference>
<protein>
    <recommendedName>
        <fullName evidence="2">Cyclin-D1-binding protein 1-like N-terminal domain-containing protein</fullName>
    </recommendedName>
</protein>
<dbReference type="InterPro" id="IPR026907">
    <property type="entry name" value="GCIP-like"/>
</dbReference>
<reference evidence="3 4" key="1">
    <citation type="journal article" date="2021" name="Nat. Commun.">
        <title>Genetic determinants of endophytism in the Arabidopsis root mycobiome.</title>
        <authorList>
            <person name="Mesny F."/>
            <person name="Miyauchi S."/>
            <person name="Thiergart T."/>
            <person name="Pickel B."/>
            <person name="Atanasova L."/>
            <person name="Karlsson M."/>
            <person name="Huettel B."/>
            <person name="Barry K.W."/>
            <person name="Haridas S."/>
            <person name="Chen C."/>
            <person name="Bauer D."/>
            <person name="Andreopoulos W."/>
            <person name="Pangilinan J."/>
            <person name="LaButti K."/>
            <person name="Riley R."/>
            <person name="Lipzen A."/>
            <person name="Clum A."/>
            <person name="Drula E."/>
            <person name="Henrissat B."/>
            <person name="Kohler A."/>
            <person name="Grigoriev I.V."/>
            <person name="Martin F.M."/>
            <person name="Hacquard S."/>
        </authorList>
    </citation>
    <scope>NUCLEOTIDE SEQUENCE [LARGE SCALE GENOMIC DNA]</scope>
    <source>
        <strain evidence="3 4">MPI-CAGE-CH-0241</strain>
    </source>
</reference>
<dbReference type="GO" id="GO:0005634">
    <property type="term" value="C:nucleus"/>
    <property type="evidence" value="ECO:0007669"/>
    <property type="project" value="TreeGrafter"/>
</dbReference>
<feature type="domain" description="Cyclin-D1-binding protein 1-like N-terminal" evidence="2">
    <location>
        <begin position="63"/>
        <end position="213"/>
    </location>
</feature>
<evidence type="ECO:0000313" key="4">
    <source>
        <dbReference type="Proteomes" id="UP000777438"/>
    </source>
</evidence>
<gene>
    <name evidence="3" type="ORF">B0T10DRAFT_495207</name>
</gene>
<keyword evidence="4" id="KW-1185">Reference proteome</keyword>
<accession>A0A9P8VWG2</accession>
<name>A0A9P8VWG2_9HYPO</name>
<dbReference type="Proteomes" id="UP000777438">
    <property type="component" value="Unassembled WGS sequence"/>
</dbReference>
<evidence type="ECO:0000259" key="2">
    <source>
        <dbReference type="Pfam" id="PF13324"/>
    </source>
</evidence>
<dbReference type="AlphaFoldDB" id="A0A9P8VWG2"/>
<feature type="region of interest" description="Disordered" evidence="1">
    <location>
        <begin position="33"/>
        <end position="52"/>
    </location>
</feature>
<dbReference type="InterPro" id="IPR049317">
    <property type="entry name" value="GCIP-like_N"/>
</dbReference>
<evidence type="ECO:0000256" key="1">
    <source>
        <dbReference type="SAM" id="MobiDB-lite"/>
    </source>
</evidence>
<sequence>MAPTHVEALKAMNGVVETTTALLQQLGTVLGNIHKGKNPPPVQDTENPESAPSNIDALALARDSASLIRAHSTKLSLLIINEPFTPSAISTVIRELVAGPIPGLASSLEVCDANVYTSVLRRELAYRAQRVFIELGALVQKVPKDGKVLSGNNERSFSAGGKGSLASTGVLWSACDDVAALATMGVGGFFVKKAQEWRDTLKDVMEEMKEWGEEEPDDDDEGEDDIDDLADQLGASHLSKQEMLDDLMNSSEAIPRDDPDGIRPRLETSLKRLRLVVLLYTALSKRRFKKLPPFPPKDSSSNPDLAKKLDETAKSLEQLPDKFGDLAAAFYSLDADEIDETVTLVFAEAVAVSKLLSATWDGKRDEFTDWTDKFESEIKKT</sequence>
<dbReference type="EMBL" id="JAGPYM010000025">
    <property type="protein sequence ID" value="KAH6880773.1"/>
    <property type="molecule type" value="Genomic_DNA"/>
</dbReference>
<proteinExistence type="predicted"/>
<comment type="caution">
    <text evidence="3">The sequence shown here is derived from an EMBL/GenBank/DDBJ whole genome shotgun (WGS) entry which is preliminary data.</text>
</comment>